<dbReference type="Proteomes" id="UP000009192">
    <property type="component" value="Unassembled WGS sequence"/>
</dbReference>
<dbReference type="InParanoid" id="A0A0Q9WMK7"/>
<dbReference type="OrthoDB" id="7815144at2759"/>
<evidence type="ECO:0000313" key="2">
    <source>
        <dbReference type="Proteomes" id="UP000009192"/>
    </source>
</evidence>
<dbReference type="EMBL" id="CH933810">
    <property type="protein sequence ID" value="KRF94034.1"/>
    <property type="molecule type" value="Genomic_DNA"/>
</dbReference>
<dbReference type="AlphaFoldDB" id="A0A0Q9WMK7"/>
<evidence type="ECO:0000313" key="1">
    <source>
        <dbReference type="EMBL" id="KRF94034.1"/>
    </source>
</evidence>
<dbReference type="KEGG" id="dmo:Dmoj_GI25559"/>
<accession>A0A0Q9WMK7</accession>
<gene>
    <name evidence="1" type="primary">Dmoj\GI25559</name>
    <name evidence="1" type="ORF">Dmoj_GI25559</name>
</gene>
<organism evidence="1 2">
    <name type="scientific">Drosophila mojavensis</name>
    <name type="common">Fruit fly</name>
    <dbReference type="NCBI Taxonomy" id="7230"/>
    <lineage>
        <taxon>Eukaryota</taxon>
        <taxon>Metazoa</taxon>
        <taxon>Ecdysozoa</taxon>
        <taxon>Arthropoda</taxon>
        <taxon>Hexapoda</taxon>
        <taxon>Insecta</taxon>
        <taxon>Pterygota</taxon>
        <taxon>Neoptera</taxon>
        <taxon>Endopterygota</taxon>
        <taxon>Diptera</taxon>
        <taxon>Brachycera</taxon>
        <taxon>Muscomorpha</taxon>
        <taxon>Ephydroidea</taxon>
        <taxon>Drosophilidae</taxon>
        <taxon>Drosophila</taxon>
    </lineage>
</organism>
<sequence length="49" mass="5455">MWSKIAIVGALTMMGGVLYSSVVDNFAYVDRSLDVAMPRARRHVEQPSE</sequence>
<proteinExistence type="predicted"/>
<name>A0A0Q9WMK7_DROMO</name>
<protein>
    <submittedName>
        <fullName evidence="1">Uncharacterized protein</fullName>
    </submittedName>
</protein>
<keyword evidence="2" id="KW-1185">Reference proteome</keyword>
<reference evidence="1 2" key="1">
    <citation type="journal article" date="2007" name="Nature">
        <title>Evolution of genes and genomes on the Drosophila phylogeny.</title>
        <authorList>
            <consortium name="Drosophila 12 Genomes Consortium"/>
            <person name="Clark A.G."/>
            <person name="Eisen M.B."/>
            <person name="Smith D.R."/>
            <person name="Bergman C.M."/>
            <person name="Oliver B."/>
            <person name="Markow T.A."/>
            <person name="Kaufman T.C."/>
            <person name="Kellis M."/>
            <person name="Gelbart W."/>
            <person name="Iyer V.N."/>
            <person name="Pollard D.A."/>
            <person name="Sackton T.B."/>
            <person name="Larracuente A.M."/>
            <person name="Singh N.D."/>
            <person name="Abad J.P."/>
            <person name="Abt D.N."/>
            <person name="Adryan B."/>
            <person name="Aguade M."/>
            <person name="Akashi H."/>
            <person name="Anderson W.W."/>
            <person name="Aquadro C.F."/>
            <person name="Ardell D.H."/>
            <person name="Arguello R."/>
            <person name="Artieri C.G."/>
            <person name="Barbash D.A."/>
            <person name="Barker D."/>
            <person name="Barsanti P."/>
            <person name="Batterham P."/>
            <person name="Batzoglou S."/>
            <person name="Begun D."/>
            <person name="Bhutkar A."/>
            <person name="Blanco E."/>
            <person name="Bosak S.A."/>
            <person name="Bradley R.K."/>
            <person name="Brand A.D."/>
            <person name="Brent M.R."/>
            <person name="Brooks A.N."/>
            <person name="Brown R.H."/>
            <person name="Butlin R.K."/>
            <person name="Caggese C."/>
            <person name="Calvi B.R."/>
            <person name="Bernardo de Carvalho A."/>
            <person name="Caspi A."/>
            <person name="Castrezana S."/>
            <person name="Celniker S.E."/>
            <person name="Chang J.L."/>
            <person name="Chapple C."/>
            <person name="Chatterji S."/>
            <person name="Chinwalla A."/>
            <person name="Civetta A."/>
            <person name="Clifton S.W."/>
            <person name="Comeron J.M."/>
            <person name="Costello J.C."/>
            <person name="Coyne J.A."/>
            <person name="Daub J."/>
            <person name="David R.G."/>
            <person name="Delcher A.L."/>
            <person name="Delehaunty K."/>
            <person name="Do C.B."/>
            <person name="Ebling H."/>
            <person name="Edwards K."/>
            <person name="Eickbush T."/>
            <person name="Evans J.D."/>
            <person name="Filipski A."/>
            <person name="Findeiss S."/>
            <person name="Freyhult E."/>
            <person name="Fulton L."/>
            <person name="Fulton R."/>
            <person name="Garcia A.C."/>
            <person name="Gardiner A."/>
            <person name="Garfield D.A."/>
            <person name="Garvin B.E."/>
            <person name="Gibson G."/>
            <person name="Gilbert D."/>
            <person name="Gnerre S."/>
            <person name="Godfrey J."/>
            <person name="Good R."/>
            <person name="Gotea V."/>
            <person name="Gravely B."/>
            <person name="Greenberg A.J."/>
            <person name="Griffiths-Jones S."/>
            <person name="Gross S."/>
            <person name="Guigo R."/>
            <person name="Gustafson E.A."/>
            <person name="Haerty W."/>
            <person name="Hahn M.W."/>
            <person name="Halligan D.L."/>
            <person name="Halpern A.L."/>
            <person name="Halter G.M."/>
            <person name="Han M.V."/>
            <person name="Heger A."/>
            <person name="Hillier L."/>
            <person name="Hinrichs A.S."/>
            <person name="Holmes I."/>
            <person name="Hoskins R.A."/>
            <person name="Hubisz M.J."/>
            <person name="Hultmark D."/>
            <person name="Huntley M.A."/>
            <person name="Jaffe D.B."/>
            <person name="Jagadeeshan S."/>
            <person name="Jeck W.R."/>
            <person name="Johnson J."/>
            <person name="Jones C.D."/>
            <person name="Jordan W.C."/>
            <person name="Karpen G.H."/>
            <person name="Kataoka E."/>
            <person name="Keightley P.D."/>
            <person name="Kheradpour P."/>
            <person name="Kirkness E.F."/>
            <person name="Koerich L.B."/>
            <person name="Kristiansen K."/>
            <person name="Kudrna D."/>
            <person name="Kulathinal R.J."/>
            <person name="Kumar S."/>
            <person name="Kwok R."/>
            <person name="Lander E."/>
            <person name="Langley C.H."/>
            <person name="Lapoint R."/>
            <person name="Lazzaro B.P."/>
            <person name="Lee S.J."/>
            <person name="Levesque L."/>
            <person name="Li R."/>
            <person name="Lin C.F."/>
            <person name="Lin M.F."/>
            <person name="Lindblad-Toh K."/>
            <person name="Llopart A."/>
            <person name="Long M."/>
            <person name="Low L."/>
            <person name="Lozovsky E."/>
            <person name="Lu J."/>
            <person name="Luo M."/>
            <person name="Machado C.A."/>
            <person name="Makalowski W."/>
            <person name="Marzo M."/>
            <person name="Matsuda M."/>
            <person name="Matzkin L."/>
            <person name="McAllister B."/>
            <person name="McBride C.S."/>
            <person name="McKernan B."/>
            <person name="McKernan K."/>
            <person name="Mendez-Lago M."/>
            <person name="Minx P."/>
            <person name="Mollenhauer M.U."/>
            <person name="Montooth K."/>
            <person name="Mount S.M."/>
            <person name="Mu X."/>
            <person name="Myers E."/>
            <person name="Negre B."/>
            <person name="Newfeld S."/>
            <person name="Nielsen R."/>
            <person name="Noor M.A."/>
            <person name="O'Grady P."/>
            <person name="Pachter L."/>
            <person name="Papaceit M."/>
            <person name="Parisi M.J."/>
            <person name="Parisi M."/>
            <person name="Parts L."/>
            <person name="Pedersen J.S."/>
            <person name="Pesole G."/>
            <person name="Phillippy A.M."/>
            <person name="Ponting C.P."/>
            <person name="Pop M."/>
            <person name="Porcelli D."/>
            <person name="Powell J.R."/>
            <person name="Prohaska S."/>
            <person name="Pruitt K."/>
            <person name="Puig M."/>
            <person name="Quesneville H."/>
            <person name="Ram K.R."/>
            <person name="Rand D."/>
            <person name="Rasmussen M.D."/>
            <person name="Reed L.K."/>
            <person name="Reenan R."/>
            <person name="Reily A."/>
            <person name="Remington K.A."/>
            <person name="Rieger T.T."/>
            <person name="Ritchie M.G."/>
            <person name="Robin C."/>
            <person name="Rogers Y.H."/>
            <person name="Rohde C."/>
            <person name="Rozas J."/>
            <person name="Rubenfield M.J."/>
            <person name="Ruiz A."/>
            <person name="Russo S."/>
            <person name="Salzberg S.L."/>
            <person name="Sanchez-Gracia A."/>
            <person name="Saranga D.J."/>
            <person name="Sato H."/>
            <person name="Schaeffer S.W."/>
            <person name="Schatz M.C."/>
            <person name="Schlenke T."/>
            <person name="Schwartz R."/>
            <person name="Segarra C."/>
            <person name="Singh R.S."/>
            <person name="Sirot L."/>
            <person name="Sirota M."/>
            <person name="Sisneros N.B."/>
            <person name="Smith C.D."/>
            <person name="Smith T.F."/>
            <person name="Spieth J."/>
            <person name="Stage D.E."/>
            <person name="Stark A."/>
            <person name="Stephan W."/>
            <person name="Strausberg R.L."/>
            <person name="Strempel S."/>
            <person name="Sturgill D."/>
            <person name="Sutton G."/>
            <person name="Sutton G.G."/>
            <person name="Tao W."/>
            <person name="Teichmann S."/>
            <person name="Tobari Y.N."/>
            <person name="Tomimura Y."/>
            <person name="Tsolas J.M."/>
            <person name="Valente V.L."/>
            <person name="Venter E."/>
            <person name="Venter J.C."/>
            <person name="Vicario S."/>
            <person name="Vieira F.G."/>
            <person name="Vilella A.J."/>
            <person name="Villasante A."/>
            <person name="Walenz B."/>
            <person name="Wang J."/>
            <person name="Wasserman M."/>
            <person name="Watts T."/>
            <person name="Wilson D."/>
            <person name="Wilson R.K."/>
            <person name="Wing R.A."/>
            <person name="Wolfner M.F."/>
            <person name="Wong A."/>
            <person name="Wong G.K."/>
            <person name="Wu C.I."/>
            <person name="Wu G."/>
            <person name="Yamamoto D."/>
            <person name="Yang H.P."/>
            <person name="Yang S.P."/>
            <person name="Yorke J.A."/>
            <person name="Yoshida K."/>
            <person name="Zdobnov E."/>
            <person name="Zhang P."/>
            <person name="Zhang Y."/>
            <person name="Zimin A.V."/>
            <person name="Baldwin J."/>
            <person name="Abdouelleil A."/>
            <person name="Abdulkadir J."/>
            <person name="Abebe A."/>
            <person name="Abera B."/>
            <person name="Abreu J."/>
            <person name="Acer S.C."/>
            <person name="Aftuck L."/>
            <person name="Alexander A."/>
            <person name="An P."/>
            <person name="Anderson E."/>
            <person name="Anderson S."/>
            <person name="Arachi H."/>
            <person name="Azer M."/>
            <person name="Bachantsang P."/>
            <person name="Barry A."/>
            <person name="Bayul T."/>
            <person name="Berlin A."/>
            <person name="Bessette D."/>
            <person name="Bloom T."/>
            <person name="Blye J."/>
            <person name="Boguslavskiy L."/>
            <person name="Bonnet C."/>
            <person name="Boukhgalter B."/>
            <person name="Bourzgui I."/>
            <person name="Brown A."/>
            <person name="Cahill P."/>
            <person name="Channer S."/>
            <person name="Cheshatsang Y."/>
            <person name="Chuda L."/>
            <person name="Citroen M."/>
            <person name="Collymore A."/>
            <person name="Cooke P."/>
            <person name="Costello M."/>
            <person name="D'Aco K."/>
            <person name="Daza R."/>
            <person name="De Haan G."/>
            <person name="DeGray S."/>
            <person name="DeMaso C."/>
            <person name="Dhargay N."/>
            <person name="Dooley K."/>
            <person name="Dooley E."/>
            <person name="Doricent M."/>
            <person name="Dorje P."/>
            <person name="Dorjee K."/>
            <person name="Dupes A."/>
            <person name="Elong R."/>
            <person name="Falk J."/>
            <person name="Farina A."/>
            <person name="Faro S."/>
            <person name="Ferguson D."/>
            <person name="Fisher S."/>
            <person name="Foley C.D."/>
            <person name="Franke A."/>
            <person name="Friedrich D."/>
            <person name="Gadbois L."/>
            <person name="Gearin G."/>
            <person name="Gearin C.R."/>
            <person name="Giannoukos G."/>
            <person name="Goode T."/>
            <person name="Graham J."/>
            <person name="Grandbois E."/>
            <person name="Grewal S."/>
            <person name="Gyaltsen K."/>
            <person name="Hafez N."/>
            <person name="Hagos B."/>
            <person name="Hall J."/>
            <person name="Henson C."/>
            <person name="Hollinger A."/>
            <person name="Honan T."/>
            <person name="Huard M.D."/>
            <person name="Hughes L."/>
            <person name="Hurhula B."/>
            <person name="Husby M.E."/>
            <person name="Kamat A."/>
            <person name="Kanga B."/>
            <person name="Kashin S."/>
            <person name="Khazanovich D."/>
            <person name="Kisner P."/>
            <person name="Lance K."/>
            <person name="Lara M."/>
            <person name="Lee W."/>
            <person name="Lennon N."/>
            <person name="Letendre F."/>
            <person name="LeVine R."/>
            <person name="Lipovsky A."/>
            <person name="Liu X."/>
            <person name="Liu J."/>
            <person name="Liu S."/>
            <person name="Lokyitsang T."/>
            <person name="Lokyitsang Y."/>
            <person name="Lubonja R."/>
            <person name="Lui A."/>
            <person name="MacDonald P."/>
            <person name="Magnisalis V."/>
            <person name="Maru K."/>
            <person name="Matthews C."/>
            <person name="McCusker W."/>
            <person name="McDonough S."/>
            <person name="Mehta T."/>
            <person name="Meldrim J."/>
            <person name="Meneus L."/>
            <person name="Mihai O."/>
            <person name="Mihalev A."/>
            <person name="Mihova T."/>
            <person name="Mittelman R."/>
            <person name="Mlenga V."/>
            <person name="Montmayeur A."/>
            <person name="Mulrain L."/>
            <person name="Navidi A."/>
            <person name="Naylor J."/>
            <person name="Negash T."/>
            <person name="Nguyen T."/>
            <person name="Nguyen N."/>
            <person name="Nicol R."/>
            <person name="Norbu C."/>
            <person name="Norbu N."/>
            <person name="Novod N."/>
            <person name="O'Neill B."/>
            <person name="Osman S."/>
            <person name="Markiewicz E."/>
            <person name="Oyono O.L."/>
            <person name="Patti C."/>
            <person name="Phunkhang P."/>
            <person name="Pierre F."/>
            <person name="Priest M."/>
            <person name="Raghuraman S."/>
            <person name="Rege F."/>
            <person name="Reyes R."/>
            <person name="Rise C."/>
            <person name="Rogov P."/>
            <person name="Ross K."/>
            <person name="Ryan E."/>
            <person name="Settipalli S."/>
            <person name="Shea T."/>
            <person name="Sherpa N."/>
            <person name="Shi L."/>
            <person name="Shih D."/>
            <person name="Sparrow T."/>
            <person name="Spaulding J."/>
            <person name="Stalker J."/>
            <person name="Stange-Thomann N."/>
            <person name="Stavropoulos S."/>
            <person name="Stone C."/>
            <person name="Strader C."/>
            <person name="Tesfaye S."/>
            <person name="Thomson T."/>
            <person name="Thoulutsang Y."/>
            <person name="Thoulutsang D."/>
            <person name="Topham K."/>
            <person name="Topping I."/>
            <person name="Tsamla T."/>
            <person name="Vassiliev H."/>
            <person name="Vo A."/>
            <person name="Wangchuk T."/>
            <person name="Wangdi T."/>
            <person name="Weiand M."/>
            <person name="Wilkinson J."/>
            <person name="Wilson A."/>
            <person name="Yadav S."/>
            <person name="Young G."/>
            <person name="Yu Q."/>
            <person name="Zembek L."/>
            <person name="Zhong D."/>
            <person name="Zimmer A."/>
            <person name="Zwirko Z."/>
            <person name="Jaffe D.B."/>
            <person name="Alvarez P."/>
            <person name="Brockman W."/>
            <person name="Butler J."/>
            <person name="Chin C."/>
            <person name="Gnerre S."/>
            <person name="Grabherr M."/>
            <person name="Kleber M."/>
            <person name="Mauceli E."/>
            <person name="MacCallum I."/>
        </authorList>
    </citation>
    <scope>NUCLEOTIDE SEQUENCE [LARGE SCALE GENOMIC DNA]</scope>
    <source>
        <strain evidence="2">Tucson 15081-1352.22</strain>
    </source>
</reference>